<dbReference type="PANTHER" id="PTHR43537:SF49">
    <property type="entry name" value="TRANSCRIPTIONAL REGULATORY PROTEIN"/>
    <property type="match status" value="1"/>
</dbReference>
<dbReference type="InterPro" id="IPR036388">
    <property type="entry name" value="WH-like_DNA-bd_sf"/>
</dbReference>
<gene>
    <name evidence="5" type="ORF">D7D94_05310</name>
</gene>
<dbReference type="Pfam" id="PF00392">
    <property type="entry name" value="GntR"/>
    <property type="match status" value="1"/>
</dbReference>
<dbReference type="Gene3D" id="1.20.120.530">
    <property type="entry name" value="GntR ligand-binding domain-like"/>
    <property type="match status" value="1"/>
</dbReference>
<reference evidence="5 6" key="1">
    <citation type="submission" date="2018-09" db="EMBL/GenBank/DDBJ databases">
        <title>Whole genome sequencing of Microbacterium oryzae strain MB-10T.</title>
        <authorList>
            <person name="Das S.K."/>
        </authorList>
    </citation>
    <scope>NUCLEOTIDE SEQUENCE [LARGE SCALE GENOMIC DNA]</scope>
    <source>
        <strain evidence="5 6">MB-10</strain>
    </source>
</reference>
<keyword evidence="3" id="KW-0804">Transcription</keyword>
<dbReference type="PANTHER" id="PTHR43537">
    <property type="entry name" value="TRANSCRIPTIONAL REGULATOR, GNTR FAMILY"/>
    <property type="match status" value="1"/>
</dbReference>
<sequence>MSGFAPLHAPSPARLSELVFERMAAAIIAGELAPGTQIKDEEIASRLGVSRMPVREALLHLERIGLIEMVASRYTRVTEVNRELMRDAFEYAGNQAGWAGRLATERMSDAELAETLALLDALLAEEIDPAEQRRRLDAFYLHLIAQSRSRHLQLATRDINLALARAMHAADEVTESRVAEIREAYRRLRPAVEKRDADAVERIIREIHAIYASL</sequence>
<dbReference type="EMBL" id="CP032550">
    <property type="protein sequence ID" value="QGU27147.1"/>
    <property type="molecule type" value="Genomic_DNA"/>
</dbReference>
<dbReference type="Pfam" id="PF07729">
    <property type="entry name" value="FCD"/>
    <property type="match status" value="1"/>
</dbReference>
<feature type="domain" description="HTH gntR-type" evidence="4">
    <location>
        <begin position="13"/>
        <end position="80"/>
    </location>
</feature>
<organism evidence="5 6">
    <name type="scientific">Microbacterium oryzae</name>
    <dbReference type="NCBI Taxonomy" id="743009"/>
    <lineage>
        <taxon>Bacteria</taxon>
        <taxon>Bacillati</taxon>
        <taxon>Actinomycetota</taxon>
        <taxon>Actinomycetes</taxon>
        <taxon>Micrococcales</taxon>
        <taxon>Microbacteriaceae</taxon>
        <taxon>Microbacterium</taxon>
    </lineage>
</organism>
<evidence type="ECO:0000259" key="4">
    <source>
        <dbReference type="PROSITE" id="PS50949"/>
    </source>
</evidence>
<dbReference type="RefSeq" id="WP_156241639.1">
    <property type="nucleotide sequence ID" value="NZ_BAAAZL010000006.1"/>
</dbReference>
<dbReference type="InterPro" id="IPR008920">
    <property type="entry name" value="TF_FadR/GntR_C"/>
</dbReference>
<protein>
    <submittedName>
        <fullName evidence="5">GntR family transcriptional regulator</fullName>
    </submittedName>
</protein>
<proteinExistence type="predicted"/>
<dbReference type="PROSITE" id="PS50949">
    <property type="entry name" value="HTH_GNTR"/>
    <property type="match status" value="1"/>
</dbReference>
<accession>A0A6I6E314</accession>
<name>A0A6I6E314_9MICO</name>
<dbReference type="CDD" id="cd07377">
    <property type="entry name" value="WHTH_GntR"/>
    <property type="match status" value="1"/>
</dbReference>
<dbReference type="InterPro" id="IPR000524">
    <property type="entry name" value="Tscrpt_reg_HTH_GntR"/>
</dbReference>
<keyword evidence="2" id="KW-0238">DNA-binding</keyword>
<dbReference type="GO" id="GO:0003677">
    <property type="term" value="F:DNA binding"/>
    <property type="evidence" value="ECO:0007669"/>
    <property type="project" value="UniProtKB-KW"/>
</dbReference>
<evidence type="ECO:0000256" key="1">
    <source>
        <dbReference type="ARBA" id="ARBA00023015"/>
    </source>
</evidence>
<dbReference type="AlphaFoldDB" id="A0A6I6E314"/>
<dbReference type="Gene3D" id="1.10.10.10">
    <property type="entry name" value="Winged helix-like DNA-binding domain superfamily/Winged helix DNA-binding domain"/>
    <property type="match status" value="1"/>
</dbReference>
<dbReference type="OrthoDB" id="8680240at2"/>
<dbReference type="SMART" id="SM00345">
    <property type="entry name" value="HTH_GNTR"/>
    <property type="match status" value="1"/>
</dbReference>
<dbReference type="KEGG" id="moj:D7D94_05310"/>
<keyword evidence="1" id="KW-0805">Transcription regulation</keyword>
<evidence type="ECO:0000256" key="2">
    <source>
        <dbReference type="ARBA" id="ARBA00023125"/>
    </source>
</evidence>
<keyword evidence="6" id="KW-1185">Reference proteome</keyword>
<dbReference type="GO" id="GO:0003700">
    <property type="term" value="F:DNA-binding transcription factor activity"/>
    <property type="evidence" value="ECO:0007669"/>
    <property type="project" value="InterPro"/>
</dbReference>
<dbReference type="InterPro" id="IPR036390">
    <property type="entry name" value="WH_DNA-bd_sf"/>
</dbReference>
<dbReference type="SUPFAM" id="SSF46785">
    <property type="entry name" value="Winged helix' DNA-binding domain"/>
    <property type="match status" value="1"/>
</dbReference>
<dbReference type="InterPro" id="IPR011711">
    <property type="entry name" value="GntR_C"/>
</dbReference>
<dbReference type="Proteomes" id="UP000422989">
    <property type="component" value="Chromosome"/>
</dbReference>
<evidence type="ECO:0000313" key="5">
    <source>
        <dbReference type="EMBL" id="QGU27147.1"/>
    </source>
</evidence>
<evidence type="ECO:0000313" key="6">
    <source>
        <dbReference type="Proteomes" id="UP000422989"/>
    </source>
</evidence>
<evidence type="ECO:0000256" key="3">
    <source>
        <dbReference type="ARBA" id="ARBA00023163"/>
    </source>
</evidence>